<feature type="binding site" evidence="11 13">
    <location>
        <position position="229"/>
    </location>
    <ligand>
        <name>[2Fe-2S] cluster</name>
        <dbReference type="ChEBI" id="CHEBI:190135"/>
    </ligand>
</feature>
<dbReference type="InterPro" id="IPR023455">
    <property type="entry name" value="Dihydroorotate_DHASE_ETsu"/>
</dbReference>
<reference evidence="15 16" key="1">
    <citation type="submission" date="2018-06" db="EMBL/GenBank/DDBJ databases">
        <authorList>
            <consortium name="Pathogen Informatics"/>
            <person name="Doyle S."/>
        </authorList>
    </citation>
    <scope>NUCLEOTIDE SEQUENCE [LARGE SCALE GENOMIC DNA]</scope>
    <source>
        <strain evidence="15 16">NCTC13028</strain>
    </source>
</reference>
<dbReference type="RefSeq" id="WP_111921882.1">
    <property type="nucleotide sequence ID" value="NZ_UAWC01000028.1"/>
</dbReference>
<evidence type="ECO:0000256" key="4">
    <source>
        <dbReference type="ARBA" id="ARBA00022714"/>
    </source>
</evidence>
<evidence type="ECO:0000259" key="14">
    <source>
        <dbReference type="PROSITE" id="PS51384"/>
    </source>
</evidence>
<name>A0A2X2YH16_CLOCO</name>
<dbReference type="SUPFAM" id="SSF63380">
    <property type="entry name" value="Riboflavin synthase domain-like"/>
    <property type="match status" value="1"/>
</dbReference>
<comment type="cofactor">
    <cofactor evidence="11 12">
        <name>FAD</name>
        <dbReference type="ChEBI" id="CHEBI:57692"/>
    </cofactor>
    <text evidence="11 12">Binds 1 FAD per subunit.</text>
</comment>
<comment type="caution">
    <text evidence="11">Lacks conserved residue(s) required for the propagation of feature annotation.</text>
</comment>
<evidence type="ECO:0000256" key="2">
    <source>
        <dbReference type="ARBA" id="ARBA00022448"/>
    </source>
</evidence>
<evidence type="ECO:0000256" key="5">
    <source>
        <dbReference type="ARBA" id="ARBA00022723"/>
    </source>
</evidence>
<evidence type="ECO:0000256" key="10">
    <source>
        <dbReference type="ARBA" id="ARBA00023014"/>
    </source>
</evidence>
<keyword evidence="3 11" id="KW-0285">Flavoprotein</keyword>
<comment type="cofactor">
    <cofactor evidence="11">
        <name>[2Fe-2S] cluster</name>
        <dbReference type="ChEBI" id="CHEBI:190135"/>
    </cofactor>
    <text evidence="11">Binds 1 [2Fe-2S] cluster per subunit.</text>
</comment>
<dbReference type="GO" id="GO:0046872">
    <property type="term" value="F:metal ion binding"/>
    <property type="evidence" value="ECO:0007669"/>
    <property type="project" value="UniProtKB-KW"/>
</dbReference>
<dbReference type="GO" id="GO:0044205">
    <property type="term" value="P:'de novo' UMP biosynthetic process"/>
    <property type="evidence" value="ECO:0007669"/>
    <property type="project" value="UniProtKB-UniRule"/>
</dbReference>
<dbReference type="Pfam" id="PF00175">
    <property type="entry name" value="NAD_binding_1"/>
    <property type="match status" value="1"/>
</dbReference>
<evidence type="ECO:0000256" key="6">
    <source>
        <dbReference type="ARBA" id="ARBA00022827"/>
    </source>
</evidence>
<dbReference type="CDD" id="cd06218">
    <property type="entry name" value="DHOD_e_trans"/>
    <property type="match status" value="1"/>
</dbReference>
<evidence type="ECO:0000256" key="13">
    <source>
        <dbReference type="PIRSR" id="PIRSR006816-2"/>
    </source>
</evidence>
<feature type="domain" description="FAD-binding FR-type" evidence="14">
    <location>
        <begin position="1"/>
        <end position="95"/>
    </location>
</feature>
<dbReference type="HAMAP" id="MF_01211">
    <property type="entry name" value="DHODB_Fe_S_bind"/>
    <property type="match status" value="1"/>
</dbReference>
<dbReference type="InterPro" id="IPR001433">
    <property type="entry name" value="OxRdtase_FAD/NAD-bd"/>
</dbReference>
<dbReference type="PIRSF" id="PIRSF006816">
    <property type="entry name" value="Cyc3_hyd_g"/>
    <property type="match status" value="1"/>
</dbReference>
<feature type="binding site" evidence="11 13">
    <location>
        <position position="209"/>
    </location>
    <ligand>
        <name>[2Fe-2S] cluster</name>
        <dbReference type="ChEBI" id="CHEBI:190135"/>
    </ligand>
</feature>
<evidence type="ECO:0000256" key="1">
    <source>
        <dbReference type="ARBA" id="ARBA00006422"/>
    </source>
</evidence>
<sequence>MEYKKVYIIDNKKIYENIYKLSISGDLKGKPGQFYMVRSWRKEPLLSRPISIYSIDNNTLEFLYAVVGEGTKLLSELKKGDSINLLGPLGNGFPIENIKGKIAVVSGGIGIAPLYEVVKNLQECEIDLYAGFREKSYSTEAFKEYVENIYIATESGEEGEKGYITDILEVNKYDMVLCCGPEVMMKKVVKMCKEKKVPIYISMEKHMACGVGACLGCTCKTKDGNKRTCKEGPVFLGDELEE</sequence>
<feature type="binding site" evidence="11 12">
    <location>
        <begin position="48"/>
        <end position="51"/>
    </location>
    <ligand>
        <name>FAD</name>
        <dbReference type="ChEBI" id="CHEBI:57692"/>
    </ligand>
</feature>
<dbReference type="InterPro" id="IPR019480">
    <property type="entry name" value="Dihydroorotate_DH_Fe-S-bd"/>
</dbReference>
<dbReference type="InterPro" id="IPR017938">
    <property type="entry name" value="Riboflavin_synthase-like_b-brl"/>
</dbReference>
<dbReference type="InterPro" id="IPR039261">
    <property type="entry name" value="FNR_nucleotide-bd"/>
</dbReference>
<comment type="cofactor">
    <cofactor evidence="13">
        <name>[2Fe-2S] cluster</name>
        <dbReference type="ChEBI" id="CHEBI:190135"/>
    </cofactor>
    <text evidence="13">Binds 1 [2Fe-2S] cluster per subunit.</text>
</comment>
<feature type="binding site" evidence="11 13">
    <location>
        <position position="217"/>
    </location>
    <ligand>
        <name>[2Fe-2S] cluster</name>
        <dbReference type="ChEBI" id="CHEBI:190135"/>
    </ligand>
</feature>
<comment type="pathway">
    <text evidence="11">Pyrimidine metabolism; UMP biosynthesis via de novo pathway; orotate from (S)-dihydroorotate (NAD(+) route): step 1/1.</text>
</comment>
<evidence type="ECO:0000256" key="9">
    <source>
        <dbReference type="ARBA" id="ARBA00023004"/>
    </source>
</evidence>
<dbReference type="Proteomes" id="UP000250223">
    <property type="component" value="Unassembled WGS sequence"/>
</dbReference>
<organism evidence="15 16">
    <name type="scientific">Clostridium cochlearium</name>
    <dbReference type="NCBI Taxonomy" id="1494"/>
    <lineage>
        <taxon>Bacteria</taxon>
        <taxon>Bacillati</taxon>
        <taxon>Bacillota</taxon>
        <taxon>Clostridia</taxon>
        <taxon>Eubacteriales</taxon>
        <taxon>Clostridiaceae</taxon>
        <taxon>Clostridium</taxon>
    </lineage>
</organism>
<dbReference type="UniPathway" id="UPA00070">
    <property type="reaction ID" value="UER00945"/>
</dbReference>
<dbReference type="GO" id="GO:0016491">
    <property type="term" value="F:oxidoreductase activity"/>
    <property type="evidence" value="ECO:0007669"/>
    <property type="project" value="UniProtKB-KW"/>
</dbReference>
<keyword evidence="10 11" id="KW-0411">Iron-sulfur</keyword>
<dbReference type="EMBL" id="UAWC01000028">
    <property type="protein sequence ID" value="SQB37189.1"/>
    <property type="molecule type" value="Genomic_DNA"/>
</dbReference>
<dbReference type="PANTHER" id="PTHR43513:SF3">
    <property type="entry name" value="DIHYDROOROTATE DEHYDROGENASE B (NAD(+)), ELECTRON TRANSFER SUBUNIT-RELATED"/>
    <property type="match status" value="1"/>
</dbReference>
<evidence type="ECO:0000256" key="11">
    <source>
        <dbReference type="HAMAP-Rule" id="MF_01211"/>
    </source>
</evidence>
<dbReference type="GO" id="GO:0009055">
    <property type="term" value="F:electron transfer activity"/>
    <property type="evidence" value="ECO:0007669"/>
    <property type="project" value="UniProtKB-UniRule"/>
</dbReference>
<dbReference type="PANTHER" id="PTHR43513">
    <property type="entry name" value="DIHYDROOROTATE DEHYDROGENASE B (NAD(+)), ELECTRON TRANSFER SUBUNIT"/>
    <property type="match status" value="1"/>
</dbReference>
<dbReference type="NCBIfam" id="NF000798">
    <property type="entry name" value="PRK00054.1-3"/>
    <property type="match status" value="1"/>
</dbReference>
<feature type="binding site" evidence="11 13">
    <location>
        <position position="214"/>
    </location>
    <ligand>
        <name>[2Fe-2S] cluster</name>
        <dbReference type="ChEBI" id="CHEBI:190135"/>
    </ligand>
</feature>
<accession>A0A2X2YH16</accession>
<dbReference type="Gene3D" id="2.10.240.10">
    <property type="entry name" value="Dihydroorotate dehydrogenase, electron transfer subunit"/>
    <property type="match status" value="1"/>
</dbReference>
<evidence type="ECO:0000256" key="7">
    <source>
        <dbReference type="ARBA" id="ARBA00022975"/>
    </source>
</evidence>
<evidence type="ECO:0000256" key="3">
    <source>
        <dbReference type="ARBA" id="ARBA00022630"/>
    </source>
</evidence>
<dbReference type="Pfam" id="PF10418">
    <property type="entry name" value="DHODB_Fe-S_bind"/>
    <property type="match status" value="1"/>
</dbReference>
<dbReference type="PROSITE" id="PS51384">
    <property type="entry name" value="FAD_FR"/>
    <property type="match status" value="1"/>
</dbReference>
<comment type="similarity">
    <text evidence="1 11">Belongs to the PyrK family.</text>
</comment>
<keyword evidence="8 11" id="KW-0249">Electron transport</keyword>
<keyword evidence="9 11" id="KW-0408">Iron</keyword>
<keyword evidence="6 11" id="KW-0274">FAD</keyword>
<evidence type="ECO:0000313" key="15">
    <source>
        <dbReference type="EMBL" id="SQB37189.1"/>
    </source>
</evidence>
<feature type="binding site" evidence="11 12">
    <location>
        <begin position="70"/>
        <end position="71"/>
    </location>
    <ligand>
        <name>FAD</name>
        <dbReference type="ChEBI" id="CHEBI:57692"/>
    </ligand>
</feature>
<dbReference type="AlphaFoldDB" id="A0A2X2YH16"/>
<dbReference type="GO" id="GO:0050660">
    <property type="term" value="F:flavin adenine dinucleotide binding"/>
    <property type="evidence" value="ECO:0007669"/>
    <property type="project" value="InterPro"/>
</dbReference>
<keyword evidence="5 11" id="KW-0479">Metal-binding</keyword>
<dbReference type="GO" id="GO:0051537">
    <property type="term" value="F:2 iron, 2 sulfur cluster binding"/>
    <property type="evidence" value="ECO:0007669"/>
    <property type="project" value="UniProtKB-KW"/>
</dbReference>
<dbReference type="Gene3D" id="2.40.30.10">
    <property type="entry name" value="Translation factors"/>
    <property type="match status" value="1"/>
</dbReference>
<evidence type="ECO:0000313" key="16">
    <source>
        <dbReference type="Proteomes" id="UP000250223"/>
    </source>
</evidence>
<dbReference type="InterPro" id="IPR017927">
    <property type="entry name" value="FAD-bd_FR_type"/>
</dbReference>
<keyword evidence="4 11" id="KW-0001">2Fe-2S</keyword>
<dbReference type="InterPro" id="IPR012165">
    <property type="entry name" value="Cyt_c3_hydrogenase_gsu"/>
</dbReference>
<protein>
    <recommendedName>
        <fullName evidence="11">Dihydroorotate dehydrogenase B (NAD(+)), electron transfer subunit</fullName>
    </recommendedName>
    <alternativeName>
        <fullName evidence="11">Dihydroorotate oxidase B, electron transfer subunit</fullName>
    </alternativeName>
</protein>
<keyword evidence="7 11" id="KW-0665">Pyrimidine biosynthesis</keyword>
<evidence type="ECO:0000256" key="12">
    <source>
        <dbReference type="PIRSR" id="PIRSR006816-1"/>
    </source>
</evidence>
<keyword evidence="15" id="KW-0560">Oxidoreductase</keyword>
<comment type="function">
    <text evidence="11">Responsible for channeling the electrons from the oxidation of dihydroorotate from the FMN redox center in the PyrD type B subunit to the ultimate electron acceptor NAD(+).</text>
</comment>
<comment type="subunit">
    <text evidence="11">Heterotetramer of 2 PyrK and 2 PyrD type B subunits.</text>
</comment>
<evidence type="ECO:0000256" key="8">
    <source>
        <dbReference type="ARBA" id="ARBA00022982"/>
    </source>
</evidence>
<gene>
    <name evidence="15" type="primary">pyrK_4</name>
    <name evidence="11" type="synonym">pyrK</name>
    <name evidence="15" type="ORF">NCTC13028_02642</name>
</gene>
<dbReference type="InterPro" id="IPR050353">
    <property type="entry name" value="PyrK_electron_transfer"/>
</dbReference>
<dbReference type="InterPro" id="IPR037117">
    <property type="entry name" value="Dihydroorotate_DH_ele_sf"/>
</dbReference>
<proteinExistence type="inferred from homology"/>
<dbReference type="Gene3D" id="3.40.50.80">
    <property type="entry name" value="Nucleotide-binding domain of ferredoxin-NADP reductase (FNR) module"/>
    <property type="match status" value="1"/>
</dbReference>
<keyword evidence="2 11" id="KW-0813">Transport</keyword>
<dbReference type="SUPFAM" id="SSF52343">
    <property type="entry name" value="Ferredoxin reductase-like, C-terminal NADP-linked domain"/>
    <property type="match status" value="1"/>
</dbReference>